<comment type="caution">
    <text evidence="2">The sequence shown here is derived from an EMBL/GenBank/DDBJ whole genome shotgun (WGS) entry which is preliminary data.</text>
</comment>
<evidence type="ECO:0000313" key="3">
    <source>
        <dbReference type="Proteomes" id="UP000218775"/>
    </source>
</evidence>
<dbReference type="InterPro" id="IPR010330">
    <property type="entry name" value="CoiA_nuc"/>
</dbReference>
<protein>
    <recommendedName>
        <fullName evidence="1">Competence protein CoiA nuclease-like domain-containing protein</fullName>
    </recommendedName>
</protein>
<proteinExistence type="predicted"/>
<reference evidence="3" key="1">
    <citation type="submission" date="2017-08" db="EMBL/GenBank/DDBJ databases">
        <title>A dynamic microbial community with high functional redundancy inhabits the cold, oxic subseafloor aquifer.</title>
        <authorList>
            <person name="Tully B.J."/>
            <person name="Wheat C.G."/>
            <person name="Glazer B.T."/>
            <person name="Huber J.A."/>
        </authorList>
    </citation>
    <scope>NUCLEOTIDE SEQUENCE [LARGE SCALE GENOMIC DNA]</scope>
</reference>
<dbReference type="EMBL" id="NVUK01000019">
    <property type="protein sequence ID" value="PCI77182.1"/>
    <property type="molecule type" value="Genomic_DNA"/>
</dbReference>
<dbReference type="Pfam" id="PF06054">
    <property type="entry name" value="CoiA_nuc"/>
    <property type="match status" value="1"/>
</dbReference>
<gene>
    <name evidence="2" type="ORF">COB21_03345</name>
</gene>
<accession>A0A2A4X3D5</accession>
<organism evidence="2 3">
    <name type="scientific">Aerophobetes bacterium</name>
    <dbReference type="NCBI Taxonomy" id="2030807"/>
    <lineage>
        <taxon>Bacteria</taxon>
        <taxon>Candidatus Aerophobota</taxon>
    </lineage>
</organism>
<name>A0A2A4X3D5_UNCAE</name>
<dbReference type="Proteomes" id="UP000218775">
    <property type="component" value="Unassembled WGS sequence"/>
</dbReference>
<sequence length="227" mass="27176">MVTSSRHKQLQKGLFLNIHCTSLKLEKRFASIHRIADLAWEEKKIVFEIQCSFIEKTEVVRRVKDYASIGYSVIWLLDDNCFGKRYQNHAEALMQDLGAKYITLSKHSVLVYDQVENHVGRLKIKKHSFSTVEIQNPYLRIKAPTTPKQIPKELYSRWHQTDYIFPGDLLDQMVNNTLLRLPSRKKDYIRTTKRFFLRMRRYSSFFFHYFLTHLHQNEEKEKNSNIF</sequence>
<evidence type="ECO:0000313" key="2">
    <source>
        <dbReference type="EMBL" id="PCI77182.1"/>
    </source>
</evidence>
<dbReference type="AlphaFoldDB" id="A0A2A4X3D5"/>
<evidence type="ECO:0000259" key="1">
    <source>
        <dbReference type="Pfam" id="PF06054"/>
    </source>
</evidence>
<feature type="domain" description="Competence protein CoiA nuclease-like" evidence="1">
    <location>
        <begin position="16"/>
        <end position="117"/>
    </location>
</feature>